<keyword evidence="3" id="KW-1185">Reference proteome</keyword>
<protein>
    <recommendedName>
        <fullName evidence="4">Secreted protein</fullName>
    </recommendedName>
</protein>
<proteinExistence type="predicted"/>
<feature type="signal peptide" evidence="1">
    <location>
        <begin position="1"/>
        <end position="29"/>
    </location>
</feature>
<dbReference type="EMBL" id="CM035420">
    <property type="protein sequence ID" value="KAH7405179.1"/>
    <property type="molecule type" value="Genomic_DNA"/>
</dbReference>
<dbReference type="Proteomes" id="UP000825935">
    <property type="component" value="Chromosome 15"/>
</dbReference>
<keyword evidence="1" id="KW-0732">Signal</keyword>
<evidence type="ECO:0000256" key="1">
    <source>
        <dbReference type="SAM" id="SignalP"/>
    </source>
</evidence>
<dbReference type="AlphaFoldDB" id="A0A8T2T8D6"/>
<gene>
    <name evidence="2" type="ORF">KP509_15G059800</name>
</gene>
<comment type="caution">
    <text evidence="2">The sequence shown here is derived from an EMBL/GenBank/DDBJ whole genome shotgun (WGS) entry which is preliminary data.</text>
</comment>
<name>A0A8T2T8D6_CERRI</name>
<feature type="chain" id="PRO_5035856205" description="Secreted protein" evidence="1">
    <location>
        <begin position="30"/>
        <end position="81"/>
    </location>
</feature>
<sequence length="81" mass="9337">MSTMISQCNFHHVFTWLLIQCCVVLQVSSSSSLCCLFACVDLISINHFLGERIKVPIVYIWRIPRQGSSLLLEEKIKKFHP</sequence>
<accession>A0A8T2T8D6</accession>
<evidence type="ECO:0000313" key="3">
    <source>
        <dbReference type="Proteomes" id="UP000825935"/>
    </source>
</evidence>
<evidence type="ECO:0008006" key="4">
    <source>
        <dbReference type="Google" id="ProtNLM"/>
    </source>
</evidence>
<reference evidence="2" key="1">
    <citation type="submission" date="2021-08" db="EMBL/GenBank/DDBJ databases">
        <title>WGS assembly of Ceratopteris richardii.</title>
        <authorList>
            <person name="Marchant D.B."/>
            <person name="Chen G."/>
            <person name="Jenkins J."/>
            <person name="Shu S."/>
            <person name="Leebens-Mack J."/>
            <person name="Grimwood J."/>
            <person name="Schmutz J."/>
            <person name="Soltis P."/>
            <person name="Soltis D."/>
            <person name="Chen Z.-H."/>
        </authorList>
    </citation>
    <scope>NUCLEOTIDE SEQUENCE</scope>
    <source>
        <strain evidence="2">Whitten #5841</strain>
        <tissue evidence="2">Leaf</tissue>
    </source>
</reference>
<evidence type="ECO:0000313" key="2">
    <source>
        <dbReference type="EMBL" id="KAH7405179.1"/>
    </source>
</evidence>
<organism evidence="2 3">
    <name type="scientific">Ceratopteris richardii</name>
    <name type="common">Triangle waterfern</name>
    <dbReference type="NCBI Taxonomy" id="49495"/>
    <lineage>
        <taxon>Eukaryota</taxon>
        <taxon>Viridiplantae</taxon>
        <taxon>Streptophyta</taxon>
        <taxon>Embryophyta</taxon>
        <taxon>Tracheophyta</taxon>
        <taxon>Polypodiopsida</taxon>
        <taxon>Polypodiidae</taxon>
        <taxon>Polypodiales</taxon>
        <taxon>Pteridineae</taxon>
        <taxon>Pteridaceae</taxon>
        <taxon>Parkerioideae</taxon>
        <taxon>Ceratopteris</taxon>
    </lineage>
</organism>